<comment type="caution">
    <text evidence="2">The sequence shown here is derived from an EMBL/GenBank/DDBJ whole genome shotgun (WGS) entry which is preliminary data.</text>
</comment>
<evidence type="ECO:0000313" key="2">
    <source>
        <dbReference type="EMBL" id="KKK36114.1"/>
    </source>
</evidence>
<keyword evidence="1" id="KW-0812">Transmembrane</keyword>
<accession>A0A0M2SN89</accession>
<dbReference type="OrthoDB" id="2870230at2"/>
<keyword evidence="3" id="KW-1185">Reference proteome</keyword>
<dbReference type="PATRIC" id="fig|1408103.3.peg.4641"/>
<dbReference type="Proteomes" id="UP000034166">
    <property type="component" value="Unassembled WGS sequence"/>
</dbReference>
<evidence type="ECO:0000313" key="3">
    <source>
        <dbReference type="Proteomes" id="UP000034166"/>
    </source>
</evidence>
<proteinExistence type="predicted"/>
<evidence type="ECO:0000256" key="1">
    <source>
        <dbReference type="SAM" id="Phobius"/>
    </source>
</evidence>
<reference evidence="2 3" key="1">
    <citation type="submission" date="2015-04" db="EMBL/GenBank/DDBJ databases">
        <title>Taxonomic description and genome sequence of Bacillus campisalis sp. nov., a novel member of the genus Bacillus isolated from solar saltern.</title>
        <authorList>
            <person name="Mathan Kumar R."/>
            <person name="Kaur G."/>
            <person name="Kumar A."/>
            <person name="Singh N.K."/>
            <person name="Kaur N."/>
            <person name="Kumar N."/>
            <person name="Mayilraj S."/>
        </authorList>
    </citation>
    <scope>NUCLEOTIDE SEQUENCE [LARGE SCALE GENOMIC DNA]</scope>
    <source>
        <strain evidence="2 3">SA2-6</strain>
    </source>
</reference>
<feature type="transmembrane region" description="Helical" evidence="1">
    <location>
        <begin position="6"/>
        <end position="23"/>
    </location>
</feature>
<organism evidence="2 3">
    <name type="scientific">Mesobacillus campisalis</name>
    <dbReference type="NCBI Taxonomy" id="1408103"/>
    <lineage>
        <taxon>Bacteria</taxon>
        <taxon>Bacillati</taxon>
        <taxon>Bacillota</taxon>
        <taxon>Bacilli</taxon>
        <taxon>Bacillales</taxon>
        <taxon>Bacillaceae</taxon>
        <taxon>Mesobacillus</taxon>
    </lineage>
</organism>
<keyword evidence="1" id="KW-1133">Transmembrane helix</keyword>
<dbReference type="EMBL" id="LAYY01000041">
    <property type="protein sequence ID" value="KKK36114.1"/>
    <property type="molecule type" value="Genomic_DNA"/>
</dbReference>
<dbReference type="RefSeq" id="WP_046525727.1">
    <property type="nucleotide sequence ID" value="NZ_LAYY01000041.1"/>
</dbReference>
<dbReference type="AlphaFoldDB" id="A0A0M2SN89"/>
<protein>
    <submittedName>
        <fullName evidence="2">Uncharacterized protein</fullName>
    </submittedName>
</protein>
<name>A0A0M2SN89_9BACI</name>
<keyword evidence="1" id="KW-0472">Membrane</keyword>
<sequence>MQNDTFIKVILSGILVCLIVIAFKMNTNEQIQIPPSNVDIDNQGRRVVQIAPNRVGVIDTGNGSGWEQLVVFEYSPDTKKFEVVGALTYEDIFDHPEEYGIPTRDDKYGN</sequence>
<gene>
    <name evidence="2" type="ORF">WQ57_21120</name>
</gene>